<protein>
    <recommendedName>
        <fullName evidence="7">Gp8</fullName>
    </recommendedName>
</protein>
<evidence type="ECO:0000313" key="6">
    <source>
        <dbReference type="EMBL" id="HAB6337135.1"/>
    </source>
</evidence>
<evidence type="ECO:0000313" key="2">
    <source>
        <dbReference type="EMBL" id="HAB2009778.1"/>
    </source>
</evidence>
<organism evidence="1">
    <name type="scientific">Salmonella enterica I</name>
    <dbReference type="NCBI Taxonomy" id="59201"/>
    <lineage>
        <taxon>Bacteria</taxon>
        <taxon>Pseudomonadati</taxon>
        <taxon>Pseudomonadota</taxon>
        <taxon>Gammaproteobacteria</taxon>
        <taxon>Enterobacterales</taxon>
        <taxon>Enterobacteriaceae</taxon>
        <taxon>Salmonella</taxon>
    </lineage>
</organism>
<dbReference type="EMBL" id="DAAGVC010000022">
    <property type="protein sequence ID" value="HAB4681028.1"/>
    <property type="molecule type" value="Genomic_DNA"/>
</dbReference>
<accession>A0A1U7FND8</accession>
<evidence type="ECO:0000313" key="1">
    <source>
        <dbReference type="EMBL" id="HAB1652950.1"/>
    </source>
</evidence>
<evidence type="ECO:0008006" key="7">
    <source>
        <dbReference type="Google" id="ProtNLM"/>
    </source>
</evidence>
<evidence type="ECO:0000313" key="4">
    <source>
        <dbReference type="EMBL" id="HAB4034021.1"/>
    </source>
</evidence>
<dbReference type="EMBL" id="DAAFYI010000040">
    <property type="protein sequence ID" value="HAB2009778.1"/>
    <property type="molecule type" value="Genomic_DNA"/>
</dbReference>
<name>A0A1U7FND8_SALET</name>
<dbReference type="EMBL" id="DAAHJG010000026">
    <property type="protein sequence ID" value="HAB6337135.1"/>
    <property type="molecule type" value="Genomic_DNA"/>
</dbReference>
<comment type="caution">
    <text evidence="1">The sequence shown here is derived from an EMBL/GenBank/DDBJ whole genome shotgun (WGS) entry which is preliminary data.</text>
</comment>
<dbReference type="EMBL" id="DAAFVE010000024">
    <property type="protein sequence ID" value="HAB1652950.1"/>
    <property type="molecule type" value="Genomic_DNA"/>
</dbReference>
<dbReference type="InterPro" id="IPR056914">
    <property type="entry name" value="Gp53-like"/>
</dbReference>
<evidence type="ECO:0000313" key="5">
    <source>
        <dbReference type="EMBL" id="HAB4681028.1"/>
    </source>
</evidence>
<proteinExistence type="predicted"/>
<dbReference type="AlphaFoldDB" id="A0A1U7FND8"/>
<evidence type="ECO:0000313" key="3">
    <source>
        <dbReference type="EMBL" id="HAB3822128.1"/>
    </source>
</evidence>
<gene>
    <name evidence="2" type="ORF">GB037_13180</name>
    <name evidence="6" type="ORF">GB614_22960</name>
    <name evidence="3" type="ORF">GBV61_23360</name>
    <name evidence="1" type="ORF">GBX92_23255</name>
    <name evidence="4" type="ORF">GBY45_23055</name>
    <name evidence="5" type="ORF">GBZ53_23070</name>
</gene>
<sequence length="152" mass="15705">MARYRRVNIDGQSLYKTETRKVAAASLPGTFVTINGDNEFAVAATTVGRLYVLDPAFSEGLGITDSIPAGHSTSGNYVEEGRELAILCPAGTYAKDTPIKLGANGQGAIADSDTDTVLGYSQDDATIAAGATDFILVRFRVGTVAPATGGGE</sequence>
<reference evidence="1" key="1">
    <citation type="journal article" date="2018" name="Genome Biol.">
        <title>SKESA: strategic k-mer extension for scrupulous assemblies.</title>
        <authorList>
            <person name="Souvorov A."/>
            <person name="Agarwala R."/>
            <person name="Lipman D.J."/>
        </authorList>
    </citation>
    <scope>NUCLEOTIDE SEQUENCE</scope>
    <source>
        <strain evidence="1">Salmonella enterica</strain>
    </source>
</reference>
<dbReference type="Pfam" id="PF23982">
    <property type="entry name" value="XM1_gp53_minor_capsid"/>
    <property type="match status" value="1"/>
</dbReference>
<dbReference type="EMBL" id="DAAGPO010000024">
    <property type="protein sequence ID" value="HAB4034021.1"/>
    <property type="molecule type" value="Genomic_DNA"/>
</dbReference>
<dbReference type="EMBL" id="DAAGNR010000023">
    <property type="protein sequence ID" value="HAB3822128.1"/>
    <property type="molecule type" value="Genomic_DNA"/>
</dbReference>
<reference evidence="1" key="2">
    <citation type="submission" date="2019-10" db="EMBL/GenBank/DDBJ databases">
        <authorList>
            <consortium name="NCBI Pathogen Detection Project"/>
        </authorList>
    </citation>
    <scope>NUCLEOTIDE SEQUENCE</scope>
    <source>
        <strain evidence="1">Salmonella enterica</strain>
    </source>
</reference>